<name>A0A0A9TTX5_ARUDO</name>
<protein>
    <submittedName>
        <fullName evidence="1">Uncharacterized protein</fullName>
    </submittedName>
</protein>
<organism evidence="1">
    <name type="scientific">Arundo donax</name>
    <name type="common">Giant reed</name>
    <name type="synonym">Donax arundinaceus</name>
    <dbReference type="NCBI Taxonomy" id="35708"/>
    <lineage>
        <taxon>Eukaryota</taxon>
        <taxon>Viridiplantae</taxon>
        <taxon>Streptophyta</taxon>
        <taxon>Embryophyta</taxon>
        <taxon>Tracheophyta</taxon>
        <taxon>Spermatophyta</taxon>
        <taxon>Magnoliopsida</taxon>
        <taxon>Liliopsida</taxon>
        <taxon>Poales</taxon>
        <taxon>Poaceae</taxon>
        <taxon>PACMAD clade</taxon>
        <taxon>Arundinoideae</taxon>
        <taxon>Arundineae</taxon>
        <taxon>Arundo</taxon>
    </lineage>
</organism>
<reference evidence="1" key="1">
    <citation type="submission" date="2014-09" db="EMBL/GenBank/DDBJ databases">
        <authorList>
            <person name="Magalhaes I.L.F."/>
            <person name="Oliveira U."/>
            <person name="Santos F.R."/>
            <person name="Vidigal T.H.D.A."/>
            <person name="Brescovit A.D."/>
            <person name="Santos A.J."/>
        </authorList>
    </citation>
    <scope>NUCLEOTIDE SEQUENCE</scope>
    <source>
        <tissue evidence="1">Shoot tissue taken approximately 20 cm above the soil surface</tissue>
    </source>
</reference>
<dbReference type="EMBL" id="GBRH01281538">
    <property type="protein sequence ID" value="JAD16357.1"/>
    <property type="molecule type" value="Transcribed_RNA"/>
</dbReference>
<evidence type="ECO:0000313" key="1">
    <source>
        <dbReference type="EMBL" id="JAD16357.1"/>
    </source>
</evidence>
<sequence length="11" mass="1305">MAQLKSWLLKS</sequence>
<proteinExistence type="predicted"/>
<reference evidence="1" key="2">
    <citation type="journal article" date="2015" name="Data Brief">
        <title>Shoot transcriptome of the giant reed, Arundo donax.</title>
        <authorList>
            <person name="Barrero R.A."/>
            <person name="Guerrero F.D."/>
            <person name="Moolhuijzen P."/>
            <person name="Goolsby J.A."/>
            <person name="Tidwell J."/>
            <person name="Bellgard S.E."/>
            <person name="Bellgard M.I."/>
        </authorList>
    </citation>
    <scope>NUCLEOTIDE SEQUENCE</scope>
    <source>
        <tissue evidence="1">Shoot tissue taken approximately 20 cm above the soil surface</tissue>
    </source>
</reference>
<accession>A0A0A9TTX5</accession>